<keyword evidence="3 5" id="KW-0472">Membrane</keyword>
<organism evidence="6 7">
    <name type="scientific">Gonium pectorale</name>
    <name type="common">Green alga</name>
    <dbReference type="NCBI Taxonomy" id="33097"/>
    <lineage>
        <taxon>Eukaryota</taxon>
        <taxon>Viridiplantae</taxon>
        <taxon>Chlorophyta</taxon>
        <taxon>core chlorophytes</taxon>
        <taxon>Chlorophyceae</taxon>
        <taxon>CS clade</taxon>
        <taxon>Chlamydomonadales</taxon>
        <taxon>Volvocaceae</taxon>
        <taxon>Gonium</taxon>
    </lineage>
</organism>
<feature type="transmembrane region" description="Helical" evidence="5">
    <location>
        <begin position="529"/>
        <end position="551"/>
    </location>
</feature>
<feature type="transmembrane region" description="Helical" evidence="5">
    <location>
        <begin position="53"/>
        <end position="72"/>
    </location>
</feature>
<feature type="transmembrane region" description="Helical" evidence="5">
    <location>
        <begin position="102"/>
        <end position="130"/>
    </location>
</feature>
<dbReference type="OrthoDB" id="545299at2759"/>
<keyword evidence="7" id="KW-1185">Reference proteome</keyword>
<feature type="transmembrane region" description="Helical" evidence="5">
    <location>
        <begin position="416"/>
        <end position="440"/>
    </location>
</feature>
<dbReference type="Proteomes" id="UP000075714">
    <property type="component" value="Unassembled WGS sequence"/>
</dbReference>
<dbReference type="PANTHER" id="PTHR23121:SF9">
    <property type="entry name" value="SODIUM-DEPENDENT GLUCOSE TRANSPORTER 1"/>
    <property type="match status" value="1"/>
</dbReference>
<proteinExistence type="predicted"/>
<evidence type="ECO:0000256" key="5">
    <source>
        <dbReference type="SAM" id="Phobius"/>
    </source>
</evidence>
<dbReference type="AlphaFoldDB" id="A0A150GFJ4"/>
<feature type="transmembrane region" description="Helical" evidence="5">
    <location>
        <begin position="136"/>
        <end position="160"/>
    </location>
</feature>
<comment type="caution">
    <text evidence="6">The sequence shown here is derived from an EMBL/GenBank/DDBJ whole genome shotgun (WGS) entry which is preliminary data.</text>
</comment>
<evidence type="ECO:0000313" key="6">
    <source>
        <dbReference type="EMBL" id="KXZ48627.1"/>
    </source>
</evidence>
<protein>
    <submittedName>
        <fullName evidence="6">Uncharacterized protein</fullName>
    </submittedName>
</protein>
<dbReference type="Gene3D" id="1.20.1250.20">
    <property type="entry name" value="MFS general substrate transporter like domains"/>
    <property type="match status" value="1"/>
</dbReference>
<gene>
    <name evidence="6" type="ORF">GPECTOR_26g530</name>
</gene>
<keyword evidence="2 5" id="KW-1133">Transmembrane helix</keyword>
<evidence type="ECO:0000256" key="1">
    <source>
        <dbReference type="ARBA" id="ARBA00022692"/>
    </source>
</evidence>
<feature type="transmembrane region" description="Helical" evidence="5">
    <location>
        <begin position="487"/>
        <end position="509"/>
    </location>
</feature>
<feature type="transmembrane region" description="Helical" evidence="5">
    <location>
        <begin position="78"/>
        <end position="95"/>
    </location>
</feature>
<feature type="region of interest" description="Disordered" evidence="4">
    <location>
        <begin position="298"/>
        <end position="323"/>
    </location>
</feature>
<name>A0A150GFJ4_GONPE</name>
<dbReference type="EMBL" id="LSYV01000027">
    <property type="protein sequence ID" value="KXZ48627.1"/>
    <property type="molecule type" value="Genomic_DNA"/>
</dbReference>
<keyword evidence="1 5" id="KW-0812">Transmembrane</keyword>
<evidence type="ECO:0000256" key="3">
    <source>
        <dbReference type="ARBA" id="ARBA00023136"/>
    </source>
</evidence>
<evidence type="ECO:0000256" key="2">
    <source>
        <dbReference type="ARBA" id="ARBA00022989"/>
    </source>
</evidence>
<feature type="transmembrane region" description="Helical" evidence="5">
    <location>
        <begin position="563"/>
        <end position="587"/>
    </location>
</feature>
<feature type="transmembrane region" description="Helical" evidence="5">
    <location>
        <begin position="593"/>
        <end position="619"/>
    </location>
</feature>
<accession>A0A150GFJ4</accession>
<evidence type="ECO:0000256" key="4">
    <source>
        <dbReference type="SAM" id="MobiDB-lite"/>
    </source>
</evidence>
<feature type="transmembrane region" description="Helical" evidence="5">
    <location>
        <begin position="15"/>
        <end position="41"/>
    </location>
</feature>
<dbReference type="PANTHER" id="PTHR23121">
    <property type="entry name" value="SODIUM-DEPENDENT GLUCOSE TRANSPORTER 1"/>
    <property type="match status" value="1"/>
</dbReference>
<sequence>MANSAAPNARGWSHGLLYCVSSLVLGIELNIVGPTAASLAAQVGVTEADLGGVVGLGGIGLLVGGIPAGWLLDRLPGHGVLASAAALQALSFLLLPHCARLAVLAATYCAAALTFNAITTGANALILWRYPAAHGAWLNLASALFGVGCFLAPVLADVAARVLPPGRHSSADGDGGGGPMAGAGAAAPFALRAGGAAPAYYAVAAGEGGADAGSGGGVGGLEPVVVAAGGAGSDQREWGSAASDATLGDAGPAAAKAPAAAAAGGGGGVPATKLAVLLAASDGSDDASALYGDASSGGFRTDADASSRNGSDDAYGSALSRSPATPNDEAAALAAAAAAPAVDGDDVAYGAADAGGGCAVVAGGGDILAAAAAQVKAMRSRQPAAAAAGGMNGGGGGGGKGRALLQRYIHELRMGWPVLLPVVLLLFANISTQASFGAWVTTYCRRAAGLGEPAAQAVTAAYWAAFTGTRLAGAAAAPVLHASSVLLITSPAAVAGAALAVLGLPKLLFPDASAAVPAAAAAFAAGLPLWALYAAVCLVGVGVATGFANAVSLTGDHLQLDGLTNGILSSVAGLASTLCPAAVPWLAGHTGMGYGSLMAVALVMSGAQLAMVLAAMWGARWVDEWARREEEEEEQEGEEGEGGGAVVVVVRRGGREAAGGELGVPLLLGEQRREGGGGAV</sequence>
<dbReference type="SUPFAM" id="SSF103473">
    <property type="entry name" value="MFS general substrate transporter"/>
    <property type="match status" value="2"/>
</dbReference>
<dbReference type="InterPro" id="IPR036259">
    <property type="entry name" value="MFS_trans_sf"/>
</dbReference>
<evidence type="ECO:0000313" key="7">
    <source>
        <dbReference type="Proteomes" id="UP000075714"/>
    </source>
</evidence>
<reference evidence="7" key="1">
    <citation type="journal article" date="2016" name="Nat. Commun.">
        <title>The Gonium pectorale genome demonstrates co-option of cell cycle regulation during the evolution of multicellularity.</title>
        <authorList>
            <person name="Hanschen E.R."/>
            <person name="Marriage T.N."/>
            <person name="Ferris P.J."/>
            <person name="Hamaji T."/>
            <person name="Toyoda A."/>
            <person name="Fujiyama A."/>
            <person name="Neme R."/>
            <person name="Noguchi H."/>
            <person name="Minakuchi Y."/>
            <person name="Suzuki M."/>
            <person name="Kawai-Toyooka H."/>
            <person name="Smith D.R."/>
            <person name="Sparks H."/>
            <person name="Anderson J."/>
            <person name="Bakaric R."/>
            <person name="Luria V."/>
            <person name="Karger A."/>
            <person name="Kirschner M.W."/>
            <person name="Durand P.M."/>
            <person name="Michod R.E."/>
            <person name="Nozaki H."/>
            <person name="Olson B.J."/>
        </authorList>
    </citation>
    <scope>NUCLEOTIDE SEQUENCE [LARGE SCALE GENOMIC DNA]</scope>
    <source>
        <strain evidence="7">NIES-2863</strain>
    </source>
</reference>